<dbReference type="Pfam" id="PF02098">
    <property type="entry name" value="His_binding"/>
    <property type="match status" value="1"/>
</dbReference>
<dbReference type="GO" id="GO:0043176">
    <property type="term" value="F:amine binding"/>
    <property type="evidence" value="ECO:0007669"/>
    <property type="project" value="InterPro"/>
</dbReference>
<feature type="chain" id="PRO_5001869172" evidence="1">
    <location>
        <begin position="17"/>
        <end position="231"/>
    </location>
</feature>
<organism evidence="2">
    <name type="scientific">Ixodes ricinus</name>
    <name type="common">Common tick</name>
    <name type="synonym">Acarus ricinus</name>
    <dbReference type="NCBI Taxonomy" id="34613"/>
    <lineage>
        <taxon>Eukaryota</taxon>
        <taxon>Metazoa</taxon>
        <taxon>Ecdysozoa</taxon>
        <taxon>Arthropoda</taxon>
        <taxon>Chelicerata</taxon>
        <taxon>Arachnida</taxon>
        <taxon>Acari</taxon>
        <taxon>Parasitiformes</taxon>
        <taxon>Ixodida</taxon>
        <taxon>Ixodoidea</taxon>
        <taxon>Ixodidae</taxon>
        <taxon>Ixodinae</taxon>
        <taxon>Ixodes</taxon>
    </lineage>
</organism>
<dbReference type="Gene3D" id="2.40.128.20">
    <property type="match status" value="1"/>
</dbReference>
<dbReference type="GO" id="GO:0030682">
    <property type="term" value="P:symbiont-mediated perturbation of host defenses"/>
    <property type="evidence" value="ECO:0007669"/>
    <property type="project" value="InterPro"/>
</dbReference>
<evidence type="ECO:0000313" key="2">
    <source>
        <dbReference type="EMBL" id="JAC93443.1"/>
    </source>
</evidence>
<reference evidence="2" key="1">
    <citation type="journal article" date="2015" name="PLoS Negl. Trop. Dis.">
        <title>Deep Sequencing Analysis of the Ixodes ricinus Haemocytome.</title>
        <authorList>
            <person name="Kotsyfakis M."/>
            <person name="Kopacek P."/>
            <person name="Franta Z."/>
            <person name="Pedra J.H."/>
            <person name="Ribeiro J.M."/>
        </authorList>
    </citation>
    <scope>NUCLEOTIDE SEQUENCE</scope>
</reference>
<evidence type="ECO:0000256" key="1">
    <source>
        <dbReference type="SAM" id="SignalP"/>
    </source>
</evidence>
<keyword evidence="1" id="KW-0732">Signal</keyword>
<dbReference type="InterPro" id="IPR002970">
    <property type="entry name" value="Tick_his-bd"/>
</dbReference>
<proteinExistence type="evidence at transcript level"/>
<feature type="signal peptide" evidence="1">
    <location>
        <begin position="1"/>
        <end position="16"/>
    </location>
</feature>
<accession>A0A090XET8</accession>
<dbReference type="AlphaFoldDB" id="A0A090XET8"/>
<dbReference type="EMBL" id="GBIH01001267">
    <property type="protein sequence ID" value="JAC93443.1"/>
    <property type="molecule type" value="mRNA"/>
</dbReference>
<dbReference type="InterPro" id="IPR012674">
    <property type="entry name" value="Calycin"/>
</dbReference>
<name>A0A090XET8_IXORI</name>
<protein>
    <submittedName>
        <fullName evidence="2">Putative secreted protein</fullName>
    </submittedName>
</protein>
<sequence length="231" mass="26326">MKALVAVFLLALRVYSQDVLSSKCRPTWFAERLGKYPDALEVLTAKAPLYSLVFQSEEPKPGLEMQCLRTTNITVDRSSWLASVAYEYRELEEQETVRIHGTVVASTLHKRNSYISDNTIAFCSGQPPEGTPLATLEVIYNDVHCVLTESDVFGFQVWVRTSYLTTQDGSSIRLYTTVRNLFGKTKIFRVQNPEVSKLSIRKIKIICFTEYVKTSLKFVFLSTQIYCYNEG</sequence>